<protein>
    <submittedName>
        <fullName evidence="2">Uncharacterized protein</fullName>
    </submittedName>
</protein>
<evidence type="ECO:0000256" key="1">
    <source>
        <dbReference type="SAM" id="MobiDB-lite"/>
    </source>
</evidence>
<evidence type="ECO:0000313" key="2">
    <source>
        <dbReference type="EMBL" id="KAL3538039.1"/>
    </source>
</evidence>
<proteinExistence type="predicted"/>
<sequence>MDTNLHLYCSSNSMASPKPKLKRPCTSLNPSPTNFPNHPPIPRVSNSNSSSMDSLLESLLALSDSSAFSLDLSFDRLLDSRASDSNKSDLIDRALNLGSVLLEAAKRSARKRASMHNTLVWPLAPDLTIKHEIVPIENITVIDSRCGEKFAVHKLTFRICNAFQRHQ</sequence>
<keyword evidence="3" id="KW-1185">Reference proteome</keyword>
<dbReference type="Proteomes" id="UP001630127">
    <property type="component" value="Unassembled WGS sequence"/>
</dbReference>
<dbReference type="EMBL" id="JBJUIK010000001">
    <property type="protein sequence ID" value="KAL3538039.1"/>
    <property type="molecule type" value="Genomic_DNA"/>
</dbReference>
<name>A0ABD3B4J3_9GENT</name>
<feature type="compositionally biased region" description="Polar residues" evidence="1">
    <location>
        <begin position="26"/>
        <end position="36"/>
    </location>
</feature>
<gene>
    <name evidence="2" type="ORF">ACH5RR_001405</name>
</gene>
<evidence type="ECO:0000313" key="3">
    <source>
        <dbReference type="Proteomes" id="UP001630127"/>
    </source>
</evidence>
<organism evidence="2 3">
    <name type="scientific">Cinchona calisaya</name>
    <dbReference type="NCBI Taxonomy" id="153742"/>
    <lineage>
        <taxon>Eukaryota</taxon>
        <taxon>Viridiplantae</taxon>
        <taxon>Streptophyta</taxon>
        <taxon>Embryophyta</taxon>
        <taxon>Tracheophyta</taxon>
        <taxon>Spermatophyta</taxon>
        <taxon>Magnoliopsida</taxon>
        <taxon>eudicotyledons</taxon>
        <taxon>Gunneridae</taxon>
        <taxon>Pentapetalae</taxon>
        <taxon>asterids</taxon>
        <taxon>lamiids</taxon>
        <taxon>Gentianales</taxon>
        <taxon>Rubiaceae</taxon>
        <taxon>Cinchonoideae</taxon>
        <taxon>Cinchoneae</taxon>
        <taxon>Cinchona</taxon>
    </lineage>
</organism>
<dbReference type="AlphaFoldDB" id="A0ABD3B4J3"/>
<reference evidence="2 3" key="1">
    <citation type="submission" date="2024-11" db="EMBL/GenBank/DDBJ databases">
        <title>A near-complete genome assembly of Cinchona calisaya.</title>
        <authorList>
            <person name="Lian D.C."/>
            <person name="Zhao X.W."/>
            <person name="Wei L."/>
        </authorList>
    </citation>
    <scope>NUCLEOTIDE SEQUENCE [LARGE SCALE GENOMIC DNA]</scope>
    <source>
        <tissue evidence="2">Nenye</tissue>
    </source>
</reference>
<accession>A0ABD3B4J3</accession>
<feature type="region of interest" description="Disordered" evidence="1">
    <location>
        <begin position="13"/>
        <end position="49"/>
    </location>
</feature>
<comment type="caution">
    <text evidence="2">The sequence shown here is derived from an EMBL/GenBank/DDBJ whole genome shotgun (WGS) entry which is preliminary data.</text>
</comment>